<evidence type="ECO:0000256" key="3">
    <source>
        <dbReference type="ARBA" id="ARBA00022448"/>
    </source>
</evidence>
<feature type="transmembrane region" description="Helical" evidence="11">
    <location>
        <begin position="12"/>
        <end position="30"/>
    </location>
</feature>
<comment type="cofactor">
    <cofactor evidence="1">
        <name>heme b</name>
        <dbReference type="ChEBI" id="CHEBI:60344"/>
    </cofactor>
</comment>
<feature type="domain" description="Cytochrome b561" evidence="12">
    <location>
        <begin position="1"/>
        <end position="63"/>
    </location>
</feature>
<accession>A0A0R3SHQ9</accession>
<keyword evidence="5 11" id="KW-0812">Transmembrane</keyword>
<dbReference type="WBParaSite" id="HDID_0000447401-mRNA-1">
    <property type="protein sequence ID" value="HDID_0000447401-mRNA-1"/>
    <property type="gene ID" value="HDID_0000447401"/>
</dbReference>
<evidence type="ECO:0000256" key="5">
    <source>
        <dbReference type="ARBA" id="ARBA00022692"/>
    </source>
</evidence>
<dbReference type="AlphaFoldDB" id="A0A0R3SHQ9"/>
<dbReference type="InterPro" id="IPR043205">
    <property type="entry name" value="CYB561/CYBRD1-like"/>
</dbReference>
<evidence type="ECO:0000256" key="11">
    <source>
        <dbReference type="SAM" id="Phobius"/>
    </source>
</evidence>
<dbReference type="Pfam" id="PF03188">
    <property type="entry name" value="Cytochrom_B561"/>
    <property type="match status" value="1"/>
</dbReference>
<evidence type="ECO:0000313" key="14">
    <source>
        <dbReference type="Proteomes" id="UP000274504"/>
    </source>
</evidence>
<evidence type="ECO:0000256" key="7">
    <source>
        <dbReference type="ARBA" id="ARBA00022982"/>
    </source>
</evidence>
<name>A0A0R3SHQ9_HYMDI</name>
<evidence type="ECO:0000313" key="15">
    <source>
        <dbReference type="WBParaSite" id="HDID_0000447401-mRNA-1"/>
    </source>
</evidence>
<dbReference type="GO" id="GO:0046872">
    <property type="term" value="F:metal ion binding"/>
    <property type="evidence" value="ECO:0007669"/>
    <property type="project" value="UniProtKB-KW"/>
</dbReference>
<dbReference type="Proteomes" id="UP000274504">
    <property type="component" value="Unassembled WGS sequence"/>
</dbReference>
<evidence type="ECO:0000256" key="6">
    <source>
        <dbReference type="ARBA" id="ARBA00022723"/>
    </source>
</evidence>
<reference evidence="13 14" key="2">
    <citation type="submission" date="2018-11" db="EMBL/GenBank/DDBJ databases">
        <authorList>
            <consortium name="Pathogen Informatics"/>
        </authorList>
    </citation>
    <scope>NUCLEOTIDE SEQUENCE [LARGE SCALE GENOMIC DNA]</scope>
</reference>
<dbReference type="PROSITE" id="PS50939">
    <property type="entry name" value="CYTOCHROME_B561"/>
    <property type="match status" value="1"/>
</dbReference>
<sequence>MCPKLPLKAVHGVLMILSLLFSVVGLKAAFDSHSVRGIPDLYSIHSWIGLVTVILFAIQVSLN</sequence>
<evidence type="ECO:0000256" key="10">
    <source>
        <dbReference type="ARBA" id="ARBA00023136"/>
    </source>
</evidence>
<dbReference type="PANTHER" id="PTHR10106:SF0">
    <property type="entry name" value="LD36721P"/>
    <property type="match status" value="1"/>
</dbReference>
<dbReference type="InterPro" id="IPR006593">
    <property type="entry name" value="Cyt_b561/ferric_Rdtase_TM"/>
</dbReference>
<organism evidence="15">
    <name type="scientific">Hymenolepis diminuta</name>
    <name type="common">Rat tapeworm</name>
    <dbReference type="NCBI Taxonomy" id="6216"/>
    <lineage>
        <taxon>Eukaryota</taxon>
        <taxon>Metazoa</taxon>
        <taxon>Spiralia</taxon>
        <taxon>Lophotrochozoa</taxon>
        <taxon>Platyhelminthes</taxon>
        <taxon>Cestoda</taxon>
        <taxon>Eucestoda</taxon>
        <taxon>Cyclophyllidea</taxon>
        <taxon>Hymenolepididae</taxon>
        <taxon>Hymenolepis</taxon>
    </lineage>
</organism>
<feature type="transmembrane region" description="Helical" evidence="11">
    <location>
        <begin position="42"/>
        <end position="62"/>
    </location>
</feature>
<evidence type="ECO:0000256" key="2">
    <source>
        <dbReference type="ARBA" id="ARBA00004141"/>
    </source>
</evidence>
<keyword evidence="6" id="KW-0479">Metal-binding</keyword>
<evidence type="ECO:0000259" key="12">
    <source>
        <dbReference type="PROSITE" id="PS50939"/>
    </source>
</evidence>
<keyword evidence="8 11" id="KW-1133">Transmembrane helix</keyword>
<proteinExistence type="predicted"/>
<keyword evidence="9" id="KW-0408">Iron</keyword>
<keyword evidence="10 11" id="KW-0472">Membrane</keyword>
<reference evidence="15" key="1">
    <citation type="submission" date="2017-02" db="UniProtKB">
        <authorList>
            <consortium name="WormBaseParasite"/>
        </authorList>
    </citation>
    <scope>IDENTIFICATION</scope>
</reference>
<evidence type="ECO:0000256" key="1">
    <source>
        <dbReference type="ARBA" id="ARBA00001970"/>
    </source>
</evidence>
<dbReference type="OrthoDB" id="907479at2759"/>
<evidence type="ECO:0000256" key="4">
    <source>
        <dbReference type="ARBA" id="ARBA00022617"/>
    </source>
</evidence>
<evidence type="ECO:0000313" key="13">
    <source>
        <dbReference type="EMBL" id="VDL49858.1"/>
    </source>
</evidence>
<keyword evidence="7" id="KW-0249">Electron transport</keyword>
<comment type="subcellular location">
    <subcellularLocation>
        <location evidence="2">Membrane</location>
        <topology evidence="2">Multi-pass membrane protein</topology>
    </subcellularLocation>
</comment>
<evidence type="ECO:0000256" key="8">
    <source>
        <dbReference type="ARBA" id="ARBA00022989"/>
    </source>
</evidence>
<dbReference type="PANTHER" id="PTHR10106">
    <property type="entry name" value="CYTOCHROME B561-RELATED"/>
    <property type="match status" value="1"/>
</dbReference>
<protein>
    <submittedName>
        <fullName evidence="15">Cytochrome b561 domain-containing protein</fullName>
    </submittedName>
</protein>
<gene>
    <name evidence="13" type="ORF">HDID_LOCUS4472</name>
</gene>
<dbReference type="EMBL" id="UYSG01001736">
    <property type="protein sequence ID" value="VDL49858.1"/>
    <property type="molecule type" value="Genomic_DNA"/>
</dbReference>
<dbReference type="GO" id="GO:0016020">
    <property type="term" value="C:membrane"/>
    <property type="evidence" value="ECO:0007669"/>
    <property type="project" value="UniProtKB-SubCell"/>
</dbReference>
<dbReference type="Gene3D" id="1.20.120.1770">
    <property type="match status" value="1"/>
</dbReference>
<keyword evidence="3" id="KW-0813">Transport</keyword>
<evidence type="ECO:0000256" key="9">
    <source>
        <dbReference type="ARBA" id="ARBA00023004"/>
    </source>
</evidence>
<dbReference type="GO" id="GO:0016491">
    <property type="term" value="F:oxidoreductase activity"/>
    <property type="evidence" value="ECO:0007669"/>
    <property type="project" value="InterPro"/>
</dbReference>
<keyword evidence="4" id="KW-0349">Heme</keyword>